<proteinExistence type="predicted"/>
<protein>
    <submittedName>
        <fullName evidence="1">Uncharacterized protein</fullName>
    </submittedName>
</protein>
<evidence type="ECO:0000313" key="2">
    <source>
        <dbReference type="Proteomes" id="UP001054837"/>
    </source>
</evidence>
<gene>
    <name evidence="1" type="ORF">CDAR_612261</name>
</gene>
<dbReference type="Proteomes" id="UP001054837">
    <property type="component" value="Unassembled WGS sequence"/>
</dbReference>
<dbReference type="AlphaFoldDB" id="A0AAV4RZ73"/>
<reference evidence="1 2" key="1">
    <citation type="submission" date="2021-06" db="EMBL/GenBank/DDBJ databases">
        <title>Caerostris darwini draft genome.</title>
        <authorList>
            <person name="Kono N."/>
            <person name="Arakawa K."/>
        </authorList>
    </citation>
    <scope>NUCLEOTIDE SEQUENCE [LARGE SCALE GENOMIC DNA]</scope>
</reference>
<organism evidence="1 2">
    <name type="scientific">Caerostris darwini</name>
    <dbReference type="NCBI Taxonomy" id="1538125"/>
    <lineage>
        <taxon>Eukaryota</taxon>
        <taxon>Metazoa</taxon>
        <taxon>Ecdysozoa</taxon>
        <taxon>Arthropoda</taxon>
        <taxon>Chelicerata</taxon>
        <taxon>Arachnida</taxon>
        <taxon>Araneae</taxon>
        <taxon>Araneomorphae</taxon>
        <taxon>Entelegynae</taxon>
        <taxon>Araneoidea</taxon>
        <taxon>Araneidae</taxon>
        <taxon>Caerostris</taxon>
    </lineage>
</organism>
<evidence type="ECO:0000313" key="1">
    <source>
        <dbReference type="EMBL" id="GIY26740.1"/>
    </source>
</evidence>
<dbReference type="EMBL" id="BPLQ01006967">
    <property type="protein sequence ID" value="GIY26740.1"/>
    <property type="molecule type" value="Genomic_DNA"/>
</dbReference>
<name>A0AAV4RZ73_9ARAC</name>
<sequence>MIQRILTEVIFRHLRRRGHLPAQKKIRLPAPNLGSSLPLAIILYRLVMTTFKNLHGSQSDDRNLICMSAHVRWTSPHSTLKPIFFTP</sequence>
<accession>A0AAV4RZ73</accession>
<comment type="caution">
    <text evidence="1">The sequence shown here is derived from an EMBL/GenBank/DDBJ whole genome shotgun (WGS) entry which is preliminary data.</text>
</comment>
<keyword evidence="2" id="KW-1185">Reference proteome</keyword>